<dbReference type="InterPro" id="IPR050628">
    <property type="entry name" value="SNF2_RAD54_helicase_TF"/>
</dbReference>
<protein>
    <recommendedName>
        <fullName evidence="10">Dna repair protein rad5 protein</fullName>
    </recommendedName>
</protein>
<dbReference type="GO" id="GO:0008094">
    <property type="term" value="F:ATP-dependent activity, acting on DNA"/>
    <property type="evidence" value="ECO:0007669"/>
    <property type="project" value="TreeGrafter"/>
</dbReference>
<comment type="caution">
    <text evidence="7">The sequence shown here is derived from an EMBL/GenBank/DDBJ whole genome shotgun (WGS) entry which is preliminary data.</text>
</comment>
<reference evidence="7 9" key="1">
    <citation type="submission" date="2020-04" db="EMBL/GenBank/DDBJ databases">
        <title>Genome Assembly and Annotation of Botryosphaeria dothidea sdau 11-99, a Latent Pathogen of Apple Fruit Ring Rot in China.</title>
        <authorList>
            <person name="Yu C."/>
            <person name="Diao Y."/>
            <person name="Lu Q."/>
            <person name="Zhao J."/>
            <person name="Cui S."/>
            <person name="Peng C."/>
            <person name="He B."/>
            <person name="Liu H."/>
        </authorList>
    </citation>
    <scope>NUCLEOTIDE SEQUENCE [LARGE SCALE GENOMIC DNA]</scope>
    <source>
        <strain evidence="9">sdau11-99</strain>
        <strain evidence="7">Sdau11-99</strain>
    </source>
</reference>
<organism evidence="7 9">
    <name type="scientific">Botryosphaeria dothidea</name>
    <dbReference type="NCBI Taxonomy" id="55169"/>
    <lineage>
        <taxon>Eukaryota</taxon>
        <taxon>Fungi</taxon>
        <taxon>Dikarya</taxon>
        <taxon>Ascomycota</taxon>
        <taxon>Pezizomycotina</taxon>
        <taxon>Dothideomycetes</taxon>
        <taxon>Dothideomycetes incertae sedis</taxon>
        <taxon>Botryosphaeriales</taxon>
        <taxon>Botryosphaeriaceae</taxon>
        <taxon>Botryosphaeria</taxon>
    </lineage>
</organism>
<dbReference type="InterPro" id="IPR027417">
    <property type="entry name" value="P-loop_NTPase"/>
</dbReference>
<dbReference type="CDD" id="cd18793">
    <property type="entry name" value="SF2_C_SNF"/>
    <property type="match status" value="1"/>
</dbReference>
<dbReference type="EMBL" id="WWBZ02000040">
    <property type="protein sequence ID" value="KAF4305798.1"/>
    <property type="molecule type" value="Genomic_DNA"/>
</dbReference>
<dbReference type="GO" id="GO:0005634">
    <property type="term" value="C:nucleus"/>
    <property type="evidence" value="ECO:0007669"/>
    <property type="project" value="TreeGrafter"/>
</dbReference>
<dbReference type="PANTHER" id="PTHR45626:SF52">
    <property type="entry name" value="SINGLE-STRANDED DNA-DEPENDENT ATPASE (EUROFUNG)"/>
    <property type="match status" value="1"/>
</dbReference>
<evidence type="ECO:0000313" key="9">
    <source>
        <dbReference type="Proteomes" id="UP000572817"/>
    </source>
</evidence>
<dbReference type="InterPro" id="IPR014001">
    <property type="entry name" value="Helicase_ATP-bd"/>
</dbReference>
<dbReference type="InterPro" id="IPR001650">
    <property type="entry name" value="Helicase_C-like"/>
</dbReference>
<dbReference type="CDD" id="cd18008">
    <property type="entry name" value="DEXDc_SHPRH-like"/>
    <property type="match status" value="1"/>
</dbReference>
<dbReference type="PROSITE" id="PS51194">
    <property type="entry name" value="HELICASE_CTER"/>
    <property type="match status" value="1"/>
</dbReference>
<dbReference type="Pfam" id="PF00271">
    <property type="entry name" value="Helicase_C"/>
    <property type="match status" value="1"/>
</dbReference>
<feature type="domain" description="Helicase C-terminal" evidence="6">
    <location>
        <begin position="706"/>
        <end position="864"/>
    </location>
</feature>
<dbReference type="Pfam" id="PF00176">
    <property type="entry name" value="SNF2-rel_dom"/>
    <property type="match status" value="1"/>
</dbReference>
<dbReference type="GO" id="GO:0016787">
    <property type="term" value="F:hydrolase activity"/>
    <property type="evidence" value="ECO:0007669"/>
    <property type="project" value="UniProtKB-KW"/>
</dbReference>
<dbReference type="SMART" id="SM00490">
    <property type="entry name" value="HELICc"/>
    <property type="match status" value="1"/>
</dbReference>
<dbReference type="AlphaFoldDB" id="A0A8H4MX91"/>
<dbReference type="PANTHER" id="PTHR45626">
    <property type="entry name" value="TRANSCRIPTION TERMINATION FACTOR 2-RELATED"/>
    <property type="match status" value="1"/>
</dbReference>
<dbReference type="InterPro" id="IPR000330">
    <property type="entry name" value="SNF2_N"/>
</dbReference>
<evidence type="ECO:0000259" key="6">
    <source>
        <dbReference type="PROSITE" id="PS51194"/>
    </source>
</evidence>
<dbReference type="SMART" id="SM00487">
    <property type="entry name" value="DEXDc"/>
    <property type="match status" value="1"/>
</dbReference>
<name>A0A8H4MX91_9PEZI</name>
<dbReference type="Proteomes" id="UP000572817">
    <property type="component" value="Unassembled WGS sequence"/>
</dbReference>
<feature type="region of interest" description="Disordered" evidence="4">
    <location>
        <begin position="12"/>
        <end position="31"/>
    </location>
</feature>
<keyword evidence="9" id="KW-1185">Reference proteome</keyword>
<dbReference type="SUPFAM" id="SSF52540">
    <property type="entry name" value="P-loop containing nucleoside triphosphate hydrolases"/>
    <property type="match status" value="2"/>
</dbReference>
<evidence type="ECO:0000313" key="7">
    <source>
        <dbReference type="EMBL" id="KAF4300775.1"/>
    </source>
</evidence>
<dbReference type="InterPro" id="IPR038718">
    <property type="entry name" value="SNF2-like_sf"/>
</dbReference>
<evidence type="ECO:0000256" key="3">
    <source>
        <dbReference type="ARBA" id="ARBA00022840"/>
    </source>
</evidence>
<evidence type="ECO:0008006" key="10">
    <source>
        <dbReference type="Google" id="ProtNLM"/>
    </source>
</evidence>
<dbReference type="OrthoDB" id="448448at2759"/>
<dbReference type="GO" id="GO:0006281">
    <property type="term" value="P:DNA repair"/>
    <property type="evidence" value="ECO:0007669"/>
    <property type="project" value="TreeGrafter"/>
</dbReference>
<keyword evidence="1" id="KW-0547">Nucleotide-binding</keyword>
<proteinExistence type="predicted"/>
<dbReference type="Gene3D" id="3.40.50.300">
    <property type="entry name" value="P-loop containing nucleotide triphosphate hydrolases"/>
    <property type="match status" value="1"/>
</dbReference>
<accession>A0A8H4MX91</accession>
<dbReference type="PROSITE" id="PS51192">
    <property type="entry name" value="HELICASE_ATP_BIND_1"/>
    <property type="match status" value="1"/>
</dbReference>
<sequence>MGDSSAIVTATFDETSAESCPGGREADSSEDSDVCYGLICDIKVEPRWVPPNYADKGFLEVPEEGQSFLALRFSFREDVCIIQTQEEEDVAMLNRKSFDAFHDLPEPVRLEGLVHKVEWADNIAAVEKDSKSVRMTIDANIYGPRAVAETVARKLATFGLFLQIPYLNACNFPYENPQYLDLSHVVFFDIPTPPESSGFQEMTMAGKGSLSEITETVMDLNQIIEDVPQQHYLIEAPTDHDSRIMSSLLPHQKTAVDFIRRRETGDIPLGESLWEDLGSEPSCYKHRITGFNSETAQDALGGILADEMGLGKSLTLLARIVTSLCHANEFVGPDGIGLPPDSEGIVSAKSTLLVVPSAREFPSIIFLIFIATNSIFRHISPGTLKVHKYHGQHRQIDRPSLVDHDVVLTTYGTVATELRRGRGMLQSINWYRLVLDEAHVIRNWSTKQFKAVITIPAHIRWCLSGTPIQNSLEDLGALVKFLQVPVLKDGNNFNTYITRKTTLTASASRSDFENLRCLLGSVCLRRNKSVLPSYLNQFKEYTHPIEFSEGEKAQYMRLKKRCKRAIDMAVSGHKVKETHQSVLEALLRLRLFCNNGDVPSTGFSPAAPEEALSQMQQSGEAVCGYCSCEVVSLGGCDVSSSAVLTNCRKLVCSECVSRYQSDVQDHRNEHLECQLCRKYHEHDEEMFESIGENEVEDNGEKSYPTKLKVLLEDINQHKSHEKSVIFSFWKRTLDIVGKLFTANGVNFLRVDGSLPFAARKMVLSEFQTSTEKTVLLMTLGTGAVGLNSLAVASRLHILEPQWNPSVESQAMGRVLRLGQEKSVTIVRYIVNKTVEESVQQRQHRKVMLSSGGFKEDSKQKALLQTYSAMIS</sequence>
<gene>
    <name evidence="8" type="ORF">GTA08_BOTSDO07089</name>
    <name evidence="7" type="ORF">GTA08_BOTSDO11284</name>
</gene>
<keyword evidence="2" id="KW-0378">Hydrolase</keyword>
<dbReference type="Gene3D" id="3.40.50.10810">
    <property type="entry name" value="Tandem AAA-ATPase domain"/>
    <property type="match status" value="1"/>
</dbReference>
<dbReference type="InterPro" id="IPR049730">
    <property type="entry name" value="SNF2/RAD54-like_C"/>
</dbReference>
<keyword evidence="3" id="KW-0067">ATP-binding</keyword>
<evidence type="ECO:0000259" key="5">
    <source>
        <dbReference type="PROSITE" id="PS51192"/>
    </source>
</evidence>
<dbReference type="GO" id="GO:0005524">
    <property type="term" value="F:ATP binding"/>
    <property type="evidence" value="ECO:0007669"/>
    <property type="project" value="UniProtKB-KW"/>
</dbReference>
<evidence type="ECO:0000256" key="1">
    <source>
        <dbReference type="ARBA" id="ARBA00022741"/>
    </source>
</evidence>
<evidence type="ECO:0000256" key="2">
    <source>
        <dbReference type="ARBA" id="ARBA00022801"/>
    </source>
</evidence>
<dbReference type="EMBL" id="WWBZ02000082">
    <property type="protein sequence ID" value="KAF4300775.1"/>
    <property type="molecule type" value="Genomic_DNA"/>
</dbReference>
<feature type="domain" description="Helicase ATP-binding" evidence="5">
    <location>
        <begin position="293"/>
        <end position="485"/>
    </location>
</feature>
<evidence type="ECO:0000256" key="4">
    <source>
        <dbReference type="SAM" id="MobiDB-lite"/>
    </source>
</evidence>
<evidence type="ECO:0000313" key="8">
    <source>
        <dbReference type="EMBL" id="KAF4305798.1"/>
    </source>
</evidence>